<dbReference type="InterPro" id="IPR004681">
    <property type="entry name" value="TRAP_DctM"/>
</dbReference>
<evidence type="ECO:0000256" key="2">
    <source>
        <dbReference type="ARBA" id="ARBA00022475"/>
    </source>
</evidence>
<keyword evidence="5 7" id="KW-1133">Transmembrane helix</keyword>
<organism evidence="9 10">
    <name type="scientific">Ammoniphilus resinae</name>
    <dbReference type="NCBI Taxonomy" id="861532"/>
    <lineage>
        <taxon>Bacteria</taxon>
        <taxon>Bacillati</taxon>
        <taxon>Bacillota</taxon>
        <taxon>Bacilli</taxon>
        <taxon>Bacillales</taxon>
        <taxon>Paenibacillaceae</taxon>
        <taxon>Aneurinibacillus group</taxon>
        <taxon>Ammoniphilus</taxon>
    </lineage>
</organism>
<comment type="caution">
    <text evidence="9">The sequence shown here is derived from an EMBL/GenBank/DDBJ whole genome shotgun (WGS) entry which is preliminary data.</text>
</comment>
<name>A0ABS4GWB5_9BACL</name>
<feature type="transmembrane region" description="Helical" evidence="7">
    <location>
        <begin position="169"/>
        <end position="193"/>
    </location>
</feature>
<reference evidence="9 10" key="1">
    <citation type="submission" date="2021-03" db="EMBL/GenBank/DDBJ databases">
        <title>Genomic Encyclopedia of Type Strains, Phase IV (KMG-IV): sequencing the most valuable type-strain genomes for metagenomic binning, comparative biology and taxonomic classification.</title>
        <authorList>
            <person name="Goeker M."/>
        </authorList>
    </citation>
    <scope>NUCLEOTIDE SEQUENCE [LARGE SCALE GENOMIC DNA]</scope>
    <source>
        <strain evidence="9 10">DSM 24738</strain>
    </source>
</reference>
<feature type="domain" description="TRAP C4-dicarboxylate transport system permease DctM subunit" evidence="8">
    <location>
        <begin position="8"/>
        <end position="415"/>
    </location>
</feature>
<feature type="transmembrane region" description="Helical" evidence="7">
    <location>
        <begin position="270"/>
        <end position="292"/>
    </location>
</feature>
<keyword evidence="4 7" id="KW-0812">Transmembrane</keyword>
<evidence type="ECO:0000256" key="5">
    <source>
        <dbReference type="ARBA" id="ARBA00022989"/>
    </source>
</evidence>
<feature type="transmembrane region" description="Helical" evidence="7">
    <location>
        <begin position="130"/>
        <end position="149"/>
    </location>
</feature>
<protein>
    <submittedName>
        <fullName evidence="9">C4-dicarboxylate transporter DctM subunit</fullName>
    </submittedName>
</protein>
<keyword evidence="6 7" id="KW-0472">Membrane</keyword>
<dbReference type="InterPro" id="IPR010656">
    <property type="entry name" value="DctM"/>
</dbReference>
<dbReference type="NCBIfam" id="TIGR00786">
    <property type="entry name" value="dctM"/>
    <property type="match status" value="1"/>
</dbReference>
<evidence type="ECO:0000256" key="3">
    <source>
        <dbReference type="ARBA" id="ARBA00022519"/>
    </source>
</evidence>
<keyword evidence="10" id="KW-1185">Reference proteome</keyword>
<keyword evidence="3" id="KW-0997">Cell inner membrane</keyword>
<feature type="transmembrane region" description="Helical" evidence="7">
    <location>
        <begin position="46"/>
        <end position="68"/>
    </location>
</feature>
<feature type="transmembrane region" description="Helical" evidence="7">
    <location>
        <begin position="214"/>
        <end position="234"/>
    </location>
</feature>
<feature type="transmembrane region" description="Helical" evidence="7">
    <location>
        <begin position="240"/>
        <end position="258"/>
    </location>
</feature>
<dbReference type="RefSeq" id="WP_209812553.1">
    <property type="nucleotide sequence ID" value="NZ_JAGGKT010000023.1"/>
</dbReference>
<evidence type="ECO:0000256" key="1">
    <source>
        <dbReference type="ARBA" id="ARBA00004429"/>
    </source>
</evidence>
<feature type="transmembrane region" description="Helical" evidence="7">
    <location>
        <begin position="354"/>
        <end position="378"/>
    </location>
</feature>
<dbReference type="Pfam" id="PF06808">
    <property type="entry name" value="DctM"/>
    <property type="match status" value="1"/>
</dbReference>
<dbReference type="Proteomes" id="UP001519343">
    <property type="component" value="Unassembled WGS sequence"/>
</dbReference>
<feature type="transmembrane region" description="Helical" evidence="7">
    <location>
        <begin position="398"/>
        <end position="419"/>
    </location>
</feature>
<dbReference type="PANTHER" id="PTHR33362">
    <property type="entry name" value="SIALIC ACID TRAP TRANSPORTER PERMEASE PROTEIN SIAT-RELATED"/>
    <property type="match status" value="1"/>
</dbReference>
<evidence type="ECO:0000256" key="4">
    <source>
        <dbReference type="ARBA" id="ARBA00022692"/>
    </source>
</evidence>
<dbReference type="EMBL" id="JAGGKT010000023">
    <property type="protein sequence ID" value="MBP1934563.1"/>
    <property type="molecule type" value="Genomic_DNA"/>
</dbReference>
<keyword evidence="2" id="KW-1003">Cell membrane</keyword>
<dbReference type="PIRSF" id="PIRSF006066">
    <property type="entry name" value="HI0050"/>
    <property type="match status" value="1"/>
</dbReference>
<evidence type="ECO:0000256" key="7">
    <source>
        <dbReference type="SAM" id="Phobius"/>
    </source>
</evidence>
<gene>
    <name evidence="9" type="ORF">J2Z37_004583</name>
</gene>
<comment type="subcellular location">
    <subcellularLocation>
        <location evidence="1">Cell inner membrane</location>
        <topology evidence="1">Multi-pass membrane protein</topology>
    </subcellularLocation>
</comment>
<feature type="transmembrane region" description="Helical" evidence="7">
    <location>
        <begin position="312"/>
        <end position="342"/>
    </location>
</feature>
<evidence type="ECO:0000259" key="8">
    <source>
        <dbReference type="Pfam" id="PF06808"/>
    </source>
</evidence>
<proteinExistence type="predicted"/>
<accession>A0ABS4GWB5</accession>
<evidence type="ECO:0000256" key="6">
    <source>
        <dbReference type="ARBA" id="ARBA00023136"/>
    </source>
</evidence>
<evidence type="ECO:0000313" key="10">
    <source>
        <dbReference type="Proteomes" id="UP001519343"/>
    </source>
</evidence>
<sequence length="425" mass="44778">MLVMLVSSLLILIVVGLPVGFALLAASLLAIQTTGTVPIETLPQRLIVGLDSFPLLAIPLFILAGALMNGGGITTRLIRLSEALVGHIRGSLAHVAVVSNMFMSGVSGSGVADAAATGTTLIPEMVKRGYGRGFSSAILGSAATIGPIIPPSIPMVIYGSIAGVSVGKLFLGGAIPGILMGLGLMVITYFIATKRKLETRTRATSSEVGKAFKNAVWALIMPLIIVGGILSGAFTPTESAVIAVLYALVVGLFVYRDLKWKDIPEKLLETLVMTASVGIIISAAAPFGWIMAFEQGPIKVLELFQSISQTPWVIMLLLMLVMLVLGCFLEGTAIIIITTPVVMPLLAQIGVDPVHYGVILAINVMIGSITPPVGVLMYVTNSISKSTIGEFIKEIAPFLAMLILLLYLFTYVPQLVLVLPDLLMK</sequence>
<evidence type="ECO:0000313" key="9">
    <source>
        <dbReference type="EMBL" id="MBP1934563.1"/>
    </source>
</evidence>